<evidence type="ECO:0000313" key="2">
    <source>
        <dbReference type="Proteomes" id="UP001497535"/>
    </source>
</evidence>
<proteinExistence type="predicted"/>
<sequence>MLVKKHREMIIFDAVSVSSSNIYADLLLLNNSHPFLSYILFPHFHTSTNLHTNPAFLLRYSQHVHFPVFIFTHQSKFFFFRLHFSSPQITTNLSTMLFQLTSHKRPHFLLHGEFHYFSHTCLAYLRNHLIIYTYPNPKSPFKIFHIKSLFI</sequence>
<comment type="caution">
    <text evidence="1">The sequence shown here is derived from an EMBL/GenBank/DDBJ whole genome shotgun (WGS) entry which is preliminary data.</text>
</comment>
<dbReference type="Proteomes" id="UP001497535">
    <property type="component" value="Unassembled WGS sequence"/>
</dbReference>
<protein>
    <submittedName>
        <fullName evidence="1">Uncharacterized protein</fullName>
    </submittedName>
</protein>
<keyword evidence="2" id="KW-1185">Reference proteome</keyword>
<reference evidence="1" key="1">
    <citation type="submission" date="2023-11" db="EMBL/GenBank/DDBJ databases">
        <authorList>
            <person name="Poullet M."/>
        </authorList>
    </citation>
    <scope>NUCLEOTIDE SEQUENCE</scope>
    <source>
        <strain evidence="1">E1834</strain>
    </source>
</reference>
<organism evidence="1 2">
    <name type="scientific">Meloidogyne enterolobii</name>
    <name type="common">Root-knot nematode worm</name>
    <name type="synonym">Meloidogyne mayaguensis</name>
    <dbReference type="NCBI Taxonomy" id="390850"/>
    <lineage>
        <taxon>Eukaryota</taxon>
        <taxon>Metazoa</taxon>
        <taxon>Ecdysozoa</taxon>
        <taxon>Nematoda</taxon>
        <taxon>Chromadorea</taxon>
        <taxon>Rhabditida</taxon>
        <taxon>Tylenchina</taxon>
        <taxon>Tylenchomorpha</taxon>
        <taxon>Tylenchoidea</taxon>
        <taxon>Meloidogynidae</taxon>
        <taxon>Meloidogyninae</taxon>
        <taxon>Meloidogyne</taxon>
    </lineage>
</organism>
<evidence type="ECO:0000313" key="1">
    <source>
        <dbReference type="EMBL" id="CAK5121706.1"/>
    </source>
</evidence>
<accession>A0ACB1B3T4</accession>
<gene>
    <name evidence="1" type="ORF">MENTE1834_LOCUS47089</name>
</gene>
<name>A0ACB1B3T4_MELEN</name>
<dbReference type="EMBL" id="CAVMJV010000183">
    <property type="protein sequence ID" value="CAK5121706.1"/>
    <property type="molecule type" value="Genomic_DNA"/>
</dbReference>